<dbReference type="Proteomes" id="UP001152799">
    <property type="component" value="Chromosome 3"/>
</dbReference>
<feature type="transmembrane region" description="Helical" evidence="6">
    <location>
        <begin position="292"/>
        <end position="312"/>
    </location>
</feature>
<dbReference type="EMBL" id="OU892279">
    <property type="protein sequence ID" value="CAG9765984.1"/>
    <property type="molecule type" value="Genomic_DNA"/>
</dbReference>
<dbReference type="Pfam" id="PF07690">
    <property type="entry name" value="MFS_1"/>
    <property type="match status" value="1"/>
</dbReference>
<dbReference type="PROSITE" id="PS00216">
    <property type="entry name" value="SUGAR_TRANSPORT_1"/>
    <property type="match status" value="1"/>
</dbReference>
<feature type="transmembrane region" description="Helical" evidence="6">
    <location>
        <begin position="349"/>
        <end position="370"/>
    </location>
</feature>
<evidence type="ECO:0000256" key="4">
    <source>
        <dbReference type="ARBA" id="ARBA00023136"/>
    </source>
</evidence>
<feature type="transmembrane region" description="Helical" evidence="6">
    <location>
        <begin position="415"/>
        <end position="437"/>
    </location>
</feature>
<sequence length="467" mass="51474">MGYKLTLEVPVFFSVFGFMLTVSVSNNLLIYRTCYVLLHHNRTECAMLGFVSNNETQHLEELVEPTATYITLVKTIVESIFGSVLCLFIAPWSDRFGRKPVLVLGFVGGVISLLLHIVFAAIDNLTPWFLLVVTIPVLLTGGGASFATIMTAYIADITSKEIRAMRMGLFDIAMGLAVLLGNTASSYLLIATNYVIVYCVATACHVVGLVYTIFFIPESLRQRETTNQISGFFSLSNFVQMAKTPFKRRQDSNRALLLLIMSAMLFGCLTMGSANLNFYFLREKLHWTLTQFTWFVTVNNLLGIAGSIIILYLLHTMLKIKESILIFVGIIFSVASLITIGFAKNDWQIYLGSIINLPSAGQSALMRAMISKLVLEEEVAKVLSAFGIGSNILGPISSIGYTALYNATIQSDAGFFNFVTAAMQFCSAVIFLFVLLVQSRPAHSEETLEQDADSCGEPENLNANLVD</sequence>
<feature type="transmembrane region" description="Helical" evidence="6">
    <location>
        <begin position="382"/>
        <end position="403"/>
    </location>
</feature>
<dbReference type="InterPro" id="IPR020846">
    <property type="entry name" value="MFS_dom"/>
</dbReference>
<dbReference type="InterPro" id="IPR036259">
    <property type="entry name" value="MFS_trans_sf"/>
</dbReference>
<name>A0A9N9QMZ7_9CUCU</name>
<evidence type="ECO:0000256" key="2">
    <source>
        <dbReference type="ARBA" id="ARBA00022692"/>
    </source>
</evidence>
<dbReference type="InterPro" id="IPR005829">
    <property type="entry name" value="Sugar_transporter_CS"/>
</dbReference>
<gene>
    <name evidence="8" type="ORF">CEUTPL_LOCUS6579</name>
</gene>
<evidence type="ECO:0000256" key="6">
    <source>
        <dbReference type="SAM" id="Phobius"/>
    </source>
</evidence>
<dbReference type="GO" id="GO:0016020">
    <property type="term" value="C:membrane"/>
    <property type="evidence" value="ECO:0007669"/>
    <property type="project" value="UniProtKB-SubCell"/>
</dbReference>
<feature type="transmembrane region" description="Helical" evidence="6">
    <location>
        <begin position="128"/>
        <end position="155"/>
    </location>
</feature>
<dbReference type="Gene3D" id="1.20.1250.20">
    <property type="entry name" value="MFS general substrate transporter like domains"/>
    <property type="match status" value="1"/>
</dbReference>
<feature type="transmembrane region" description="Helical" evidence="6">
    <location>
        <begin position="101"/>
        <end position="122"/>
    </location>
</feature>
<proteinExistence type="predicted"/>
<protein>
    <recommendedName>
        <fullName evidence="7">Major facilitator superfamily (MFS) profile domain-containing protein</fullName>
    </recommendedName>
</protein>
<organism evidence="8 9">
    <name type="scientific">Ceutorhynchus assimilis</name>
    <name type="common">cabbage seed weevil</name>
    <dbReference type="NCBI Taxonomy" id="467358"/>
    <lineage>
        <taxon>Eukaryota</taxon>
        <taxon>Metazoa</taxon>
        <taxon>Ecdysozoa</taxon>
        <taxon>Arthropoda</taxon>
        <taxon>Hexapoda</taxon>
        <taxon>Insecta</taxon>
        <taxon>Pterygota</taxon>
        <taxon>Neoptera</taxon>
        <taxon>Endopterygota</taxon>
        <taxon>Coleoptera</taxon>
        <taxon>Polyphaga</taxon>
        <taxon>Cucujiformia</taxon>
        <taxon>Curculionidae</taxon>
        <taxon>Ceutorhynchinae</taxon>
        <taxon>Ceutorhynchus</taxon>
    </lineage>
</organism>
<feature type="transmembrane region" description="Helical" evidence="6">
    <location>
        <begin position="12"/>
        <end position="31"/>
    </location>
</feature>
<dbReference type="AlphaFoldDB" id="A0A9N9QMZ7"/>
<dbReference type="PANTHER" id="PTHR23507">
    <property type="entry name" value="ZGC:174356"/>
    <property type="match status" value="1"/>
</dbReference>
<comment type="subcellular location">
    <subcellularLocation>
        <location evidence="1">Membrane</location>
        <topology evidence="1">Multi-pass membrane protein</topology>
    </subcellularLocation>
</comment>
<evidence type="ECO:0000256" key="5">
    <source>
        <dbReference type="SAM" id="MobiDB-lite"/>
    </source>
</evidence>
<keyword evidence="4 6" id="KW-0472">Membrane</keyword>
<feature type="transmembrane region" description="Helical" evidence="6">
    <location>
        <begin position="324"/>
        <end position="343"/>
    </location>
</feature>
<keyword evidence="2 6" id="KW-0812">Transmembrane</keyword>
<reference evidence="8" key="1">
    <citation type="submission" date="2022-01" db="EMBL/GenBank/DDBJ databases">
        <authorList>
            <person name="King R."/>
        </authorList>
    </citation>
    <scope>NUCLEOTIDE SEQUENCE</scope>
</reference>
<dbReference type="GO" id="GO:0022857">
    <property type="term" value="F:transmembrane transporter activity"/>
    <property type="evidence" value="ECO:0007669"/>
    <property type="project" value="InterPro"/>
</dbReference>
<evidence type="ECO:0000313" key="9">
    <source>
        <dbReference type="Proteomes" id="UP001152799"/>
    </source>
</evidence>
<evidence type="ECO:0000256" key="1">
    <source>
        <dbReference type="ARBA" id="ARBA00004141"/>
    </source>
</evidence>
<dbReference type="SUPFAM" id="SSF103473">
    <property type="entry name" value="MFS general substrate transporter"/>
    <property type="match status" value="1"/>
</dbReference>
<feature type="transmembrane region" description="Helical" evidence="6">
    <location>
        <begin position="256"/>
        <end position="280"/>
    </location>
</feature>
<evidence type="ECO:0000313" key="8">
    <source>
        <dbReference type="EMBL" id="CAG9765984.1"/>
    </source>
</evidence>
<feature type="compositionally biased region" description="Acidic residues" evidence="5">
    <location>
        <begin position="447"/>
        <end position="456"/>
    </location>
</feature>
<evidence type="ECO:0000259" key="7">
    <source>
        <dbReference type="PROSITE" id="PS50850"/>
    </source>
</evidence>
<accession>A0A9N9QMZ7</accession>
<keyword evidence="9" id="KW-1185">Reference proteome</keyword>
<dbReference type="OrthoDB" id="430300at2759"/>
<feature type="domain" description="Major facilitator superfamily (MFS) profile" evidence="7">
    <location>
        <begin position="19"/>
        <end position="440"/>
    </location>
</feature>
<keyword evidence="3 6" id="KW-1133">Transmembrane helix</keyword>
<feature type="transmembrane region" description="Helical" evidence="6">
    <location>
        <begin position="167"/>
        <end position="189"/>
    </location>
</feature>
<dbReference type="PANTHER" id="PTHR23507:SF39">
    <property type="entry name" value="GH23453P-RELATED"/>
    <property type="match status" value="1"/>
</dbReference>
<dbReference type="PROSITE" id="PS50850">
    <property type="entry name" value="MFS"/>
    <property type="match status" value="1"/>
</dbReference>
<feature type="region of interest" description="Disordered" evidence="5">
    <location>
        <begin position="447"/>
        <end position="467"/>
    </location>
</feature>
<dbReference type="InterPro" id="IPR011701">
    <property type="entry name" value="MFS"/>
</dbReference>
<feature type="transmembrane region" description="Helical" evidence="6">
    <location>
        <begin position="69"/>
        <end position="89"/>
    </location>
</feature>
<feature type="transmembrane region" description="Helical" evidence="6">
    <location>
        <begin position="195"/>
        <end position="216"/>
    </location>
</feature>
<evidence type="ECO:0000256" key="3">
    <source>
        <dbReference type="ARBA" id="ARBA00022989"/>
    </source>
</evidence>